<gene>
    <name evidence="3" type="ORF">BSL78_14339</name>
</gene>
<dbReference type="Gene3D" id="2.40.50.120">
    <property type="match status" value="1"/>
</dbReference>
<dbReference type="Proteomes" id="UP000230750">
    <property type="component" value="Unassembled WGS sequence"/>
</dbReference>
<reference evidence="3 4" key="1">
    <citation type="journal article" date="2017" name="PLoS Biol.">
        <title>The sea cucumber genome provides insights into morphological evolution and visceral regeneration.</title>
        <authorList>
            <person name="Zhang X."/>
            <person name="Sun L."/>
            <person name="Yuan J."/>
            <person name="Sun Y."/>
            <person name="Gao Y."/>
            <person name="Zhang L."/>
            <person name="Li S."/>
            <person name="Dai H."/>
            <person name="Hamel J.F."/>
            <person name="Liu C."/>
            <person name="Yu Y."/>
            <person name="Liu S."/>
            <person name="Lin W."/>
            <person name="Guo K."/>
            <person name="Jin S."/>
            <person name="Xu P."/>
            <person name="Storey K.B."/>
            <person name="Huan P."/>
            <person name="Zhang T."/>
            <person name="Zhou Y."/>
            <person name="Zhang J."/>
            <person name="Lin C."/>
            <person name="Li X."/>
            <person name="Xing L."/>
            <person name="Huo D."/>
            <person name="Sun M."/>
            <person name="Wang L."/>
            <person name="Mercier A."/>
            <person name="Li F."/>
            <person name="Yang H."/>
            <person name="Xiang J."/>
        </authorList>
    </citation>
    <scope>NUCLEOTIDE SEQUENCE [LARGE SCALE GENOMIC DNA]</scope>
    <source>
        <strain evidence="3">Shaxun</strain>
        <tissue evidence="3">Muscle</tissue>
    </source>
</reference>
<dbReference type="GO" id="GO:0005576">
    <property type="term" value="C:extracellular region"/>
    <property type="evidence" value="ECO:0007669"/>
    <property type="project" value="UniProtKB-SubCell"/>
</dbReference>
<evidence type="ECO:0000313" key="4">
    <source>
        <dbReference type="Proteomes" id="UP000230750"/>
    </source>
</evidence>
<proteinExistence type="predicted"/>
<dbReference type="GO" id="GO:0008191">
    <property type="term" value="F:metalloendopeptidase inhibitor activity"/>
    <property type="evidence" value="ECO:0007669"/>
    <property type="project" value="InterPro"/>
</dbReference>
<accession>A0A2G8KLC2</accession>
<comment type="subcellular location">
    <subcellularLocation>
        <location evidence="1">Secreted</location>
    </subcellularLocation>
</comment>
<keyword evidence="4" id="KW-1185">Reference proteome</keyword>
<protein>
    <submittedName>
        <fullName evidence="3">Uncharacterized protein</fullName>
    </submittedName>
</protein>
<dbReference type="InterPro" id="IPR008993">
    <property type="entry name" value="TIMP-like_OB-fold"/>
</dbReference>
<comment type="caution">
    <text evidence="3">The sequence shown here is derived from an EMBL/GenBank/DDBJ whole genome shotgun (WGS) entry which is preliminary data.</text>
</comment>
<dbReference type="InterPro" id="IPR001820">
    <property type="entry name" value="TIMP"/>
</dbReference>
<dbReference type="EMBL" id="MRZV01000501">
    <property type="protein sequence ID" value="PIK48801.1"/>
    <property type="molecule type" value="Genomic_DNA"/>
</dbReference>
<keyword evidence="2" id="KW-0964">Secreted</keyword>
<organism evidence="3 4">
    <name type="scientific">Stichopus japonicus</name>
    <name type="common">Sea cucumber</name>
    <dbReference type="NCBI Taxonomy" id="307972"/>
    <lineage>
        <taxon>Eukaryota</taxon>
        <taxon>Metazoa</taxon>
        <taxon>Echinodermata</taxon>
        <taxon>Eleutherozoa</taxon>
        <taxon>Echinozoa</taxon>
        <taxon>Holothuroidea</taxon>
        <taxon>Aspidochirotacea</taxon>
        <taxon>Aspidochirotida</taxon>
        <taxon>Stichopodidae</taxon>
        <taxon>Apostichopus</taxon>
    </lineage>
</organism>
<dbReference type="AlphaFoldDB" id="A0A2G8KLC2"/>
<evidence type="ECO:0000313" key="3">
    <source>
        <dbReference type="EMBL" id="PIK48801.1"/>
    </source>
</evidence>
<name>A0A2G8KLC2_STIJA</name>
<dbReference type="SUPFAM" id="SSF50242">
    <property type="entry name" value="TIMP-like"/>
    <property type="match status" value="1"/>
</dbReference>
<sequence length="173" mass="20320">MEIFCRDHQEWRLTSASQVLCDTDPVKTAYCNSKYSFKGTVLEIKDTTTNAARYKRDVVADGPSFSYEFNEIETLRAGWRSRQYRGRIPYRVDSIFGGVDRALLKQEITMYSTVKDRLCGNPTLKVDYGYLFQVDDLLWLDPCERIFRYKDVSKAERHGLRKLYRYSCKSSTR</sequence>
<dbReference type="Pfam" id="PF00965">
    <property type="entry name" value="TIMP"/>
    <property type="match status" value="1"/>
</dbReference>
<evidence type="ECO:0000256" key="1">
    <source>
        <dbReference type="ARBA" id="ARBA00004613"/>
    </source>
</evidence>
<evidence type="ECO:0000256" key="2">
    <source>
        <dbReference type="ARBA" id="ARBA00022525"/>
    </source>
</evidence>